<sequence length="262" mass="30007">MRIWLFSVCLFLASSLNAIGLNDRIDSESSAVKVSVELLLLSQNVGLLPKKGPYRPGYRIDIERKAFVQRLDLDISYSFWESQSEKLFTIPVWDTTKRIDNSYNFQNVDATLGFPLAVFKQLSIKPYAGMEWMWRANKTVINSKTDVLSSYHCYGPMGGVLLKGKLFPYLSINFDLSYGSLYGSYQRIIDGKVNLTKGFHPFRGRVFSFLEGAIPLGNKLQILRICGGFESMYFWAEELDQTIHWKKPLNMQGFSLQLSLEF</sequence>
<reference key="1">
    <citation type="journal article" date="2011" name="Mol. Biol. Evol.">
        <title>Unity in variety -- the pan-genome of the Chlamydiae.</title>
        <authorList>
            <person name="Collingro A."/>
            <person name="Tischler P."/>
            <person name="Weinmaier T."/>
            <person name="Penz T."/>
            <person name="Heinz E."/>
            <person name="Brunham R.C."/>
            <person name="Read T.D."/>
            <person name="Bavoil P.M."/>
            <person name="Sachse K."/>
            <person name="Kahane S."/>
            <person name="Friedman M.G."/>
            <person name="Rattei T."/>
            <person name="Myers G.S.A."/>
            <person name="Horn M."/>
        </authorList>
    </citation>
    <scope>NUCLEOTIDE SEQUENCE</scope>
    <source>
        <strain>Z</strain>
    </source>
</reference>
<organism evidence="2 3">
    <name type="scientific">Simkania negevensis (strain ATCC VR-1471 / DSM 27360 / Z)</name>
    <dbReference type="NCBI Taxonomy" id="331113"/>
    <lineage>
        <taxon>Bacteria</taxon>
        <taxon>Pseudomonadati</taxon>
        <taxon>Chlamydiota</taxon>
        <taxon>Chlamydiia</taxon>
        <taxon>Parachlamydiales</taxon>
        <taxon>Simkaniaceae</taxon>
        <taxon>Simkania</taxon>
    </lineage>
</organism>
<evidence type="ECO:0000313" key="3">
    <source>
        <dbReference type="Proteomes" id="UP000000496"/>
    </source>
</evidence>
<protein>
    <submittedName>
        <fullName evidence="2">Uncharacterized protein</fullName>
    </submittedName>
</protein>
<proteinExistence type="predicted"/>
<evidence type="ECO:0000313" key="2">
    <source>
        <dbReference type="EMBL" id="CCB87895.1"/>
    </source>
</evidence>
<accession>F8L514</accession>
<reference evidence="2 3" key="2">
    <citation type="journal article" date="2011" name="Mol. Biol. Evol.">
        <title>Unity in variety--the pan-genome of the Chlamydiae.</title>
        <authorList>
            <person name="Collingro A."/>
            <person name="Tischler P."/>
            <person name="Weinmaier T."/>
            <person name="Penz T."/>
            <person name="Heinz E."/>
            <person name="Brunham R.C."/>
            <person name="Read T.D."/>
            <person name="Bavoil P.M."/>
            <person name="Sachse K."/>
            <person name="Kahane S."/>
            <person name="Friedman M.G."/>
            <person name="Rattei T."/>
            <person name="Myers G.S."/>
            <person name="Horn M."/>
        </authorList>
    </citation>
    <scope>NUCLEOTIDE SEQUENCE [LARGE SCALE GENOMIC DNA]</scope>
    <source>
        <strain evidence="3">ATCC VR-1471 / Z</strain>
    </source>
</reference>
<dbReference type="STRING" id="331113.SNE_A00170"/>
<evidence type="ECO:0000256" key="1">
    <source>
        <dbReference type="SAM" id="SignalP"/>
    </source>
</evidence>
<dbReference type="EMBL" id="FR872582">
    <property type="protein sequence ID" value="CCB87895.1"/>
    <property type="molecule type" value="Genomic_DNA"/>
</dbReference>
<dbReference type="HOGENOM" id="CLU_1061284_0_0_0"/>
<dbReference type="Proteomes" id="UP000000496">
    <property type="component" value="Chromosome gsn.131"/>
</dbReference>
<feature type="signal peptide" evidence="1">
    <location>
        <begin position="1"/>
        <end position="18"/>
    </location>
</feature>
<keyword evidence="3" id="KW-1185">Reference proteome</keyword>
<gene>
    <name evidence="2" type="ordered locus">SNE_A00170</name>
</gene>
<dbReference type="AlphaFoldDB" id="F8L514"/>
<feature type="chain" id="PRO_5003379273" evidence="1">
    <location>
        <begin position="19"/>
        <end position="262"/>
    </location>
</feature>
<dbReference type="KEGG" id="sng:SNE_A00170"/>
<dbReference type="RefSeq" id="WP_013942362.1">
    <property type="nucleotide sequence ID" value="NC_015713.1"/>
</dbReference>
<keyword evidence="1" id="KW-0732">Signal</keyword>
<name>F8L514_SIMNZ</name>